<dbReference type="PANTHER" id="PTHR30164:SF2">
    <property type="entry name" value="PROTEIN MTFA"/>
    <property type="match status" value="1"/>
</dbReference>
<proteinExistence type="predicted"/>
<dbReference type="GO" id="GO:0004177">
    <property type="term" value="F:aminopeptidase activity"/>
    <property type="evidence" value="ECO:0007669"/>
    <property type="project" value="TreeGrafter"/>
</dbReference>
<sequence>MTALIIVTLMGLGAILWIASGPRRAQYRRQQLADTTFPAPWRAMLKRRVFAYGRLPDHLQQELRRKILIFLGEKQFIGCNGFEITDEVRVTVAAQACLLLLNRDTDFYPGLRQILIYPNAFYVDRTEKDAAGVVWERHALLSGESWSQGQVLLSWKDIEEDCAHPFDGFNVVMHEFAHQLDQEDGRADGAPPLPSRERYRRWSEVMQKEYDALCRAAEWGEQSLFDYYGATEPAEFFAVITEVFFTKARDFAALHPALYRELATYYRLDPAGWQ</sequence>
<evidence type="ECO:0000313" key="1">
    <source>
        <dbReference type="EMBL" id="MCH4295438.1"/>
    </source>
</evidence>
<organism evidence="1 2">
    <name type="scientific">Shewanella zhuhaiensis</name>
    <dbReference type="NCBI Taxonomy" id="2919576"/>
    <lineage>
        <taxon>Bacteria</taxon>
        <taxon>Pseudomonadati</taxon>
        <taxon>Pseudomonadota</taxon>
        <taxon>Gammaproteobacteria</taxon>
        <taxon>Alteromonadales</taxon>
        <taxon>Shewanellaceae</taxon>
        <taxon>Shewanella</taxon>
    </lineage>
</organism>
<dbReference type="PANTHER" id="PTHR30164">
    <property type="entry name" value="MTFA PEPTIDASE"/>
    <property type="match status" value="1"/>
</dbReference>
<reference evidence="1 2" key="1">
    <citation type="submission" date="2022-02" db="EMBL/GenBank/DDBJ databases">
        <title>The genome sequence of Shewanella sp. 3B26.</title>
        <authorList>
            <person name="Du J."/>
        </authorList>
    </citation>
    <scope>NUCLEOTIDE SEQUENCE [LARGE SCALE GENOMIC DNA]</scope>
    <source>
        <strain evidence="1 2">3B26</strain>
    </source>
</reference>
<evidence type="ECO:0000313" key="2">
    <source>
        <dbReference type="Proteomes" id="UP001297581"/>
    </source>
</evidence>
<keyword evidence="2" id="KW-1185">Reference proteome</keyword>
<dbReference type="Pfam" id="PF06167">
    <property type="entry name" value="Peptidase_M90"/>
    <property type="match status" value="1"/>
</dbReference>
<dbReference type="GO" id="GO:0005829">
    <property type="term" value="C:cytosol"/>
    <property type="evidence" value="ECO:0007669"/>
    <property type="project" value="TreeGrafter"/>
</dbReference>
<dbReference type="GO" id="GO:0008237">
    <property type="term" value="F:metallopeptidase activity"/>
    <property type="evidence" value="ECO:0007669"/>
    <property type="project" value="InterPro"/>
</dbReference>
<dbReference type="InterPro" id="IPR042252">
    <property type="entry name" value="MtfA_N"/>
</dbReference>
<dbReference type="SUPFAM" id="SSF55486">
    <property type="entry name" value="Metalloproteases ('zincins'), catalytic domain"/>
    <property type="match status" value="1"/>
</dbReference>
<dbReference type="EMBL" id="JAKUDL010000005">
    <property type="protein sequence ID" value="MCH4295438.1"/>
    <property type="molecule type" value="Genomic_DNA"/>
</dbReference>
<accession>A0AAJ1BIL4</accession>
<dbReference type="InterPro" id="IPR010384">
    <property type="entry name" value="MtfA_fam"/>
</dbReference>
<protein>
    <submittedName>
        <fullName evidence="1">Zinc-dependent peptidase</fullName>
    </submittedName>
</protein>
<dbReference type="InterPro" id="IPR024079">
    <property type="entry name" value="MetalloPept_cat_dom_sf"/>
</dbReference>
<dbReference type="RefSeq" id="WP_240591651.1">
    <property type="nucleotide sequence ID" value="NZ_JAKUDL010000005.1"/>
</dbReference>
<gene>
    <name evidence="1" type="ORF">MJ923_14110</name>
</gene>
<name>A0AAJ1BIL4_9GAMM</name>
<dbReference type="CDD" id="cd20169">
    <property type="entry name" value="Peptidase_M90_mtfA"/>
    <property type="match status" value="1"/>
</dbReference>
<dbReference type="AlphaFoldDB" id="A0AAJ1BIL4"/>
<dbReference type="Gene3D" id="1.10.472.150">
    <property type="entry name" value="Glucose-regulated metallo-peptidase M90, N-terminal domain"/>
    <property type="match status" value="1"/>
</dbReference>
<dbReference type="Gene3D" id="3.40.390.10">
    <property type="entry name" value="Collagenase (Catalytic Domain)"/>
    <property type="match status" value="1"/>
</dbReference>
<comment type="caution">
    <text evidence="1">The sequence shown here is derived from an EMBL/GenBank/DDBJ whole genome shotgun (WGS) entry which is preliminary data.</text>
</comment>
<dbReference type="Proteomes" id="UP001297581">
    <property type="component" value="Unassembled WGS sequence"/>
</dbReference>